<organism evidence="1 2">
    <name type="scientific">Rhizobium skierniewicense</name>
    <dbReference type="NCBI Taxonomy" id="984260"/>
    <lineage>
        <taxon>Bacteria</taxon>
        <taxon>Pseudomonadati</taxon>
        <taxon>Pseudomonadota</taxon>
        <taxon>Alphaproteobacteria</taxon>
        <taxon>Hyphomicrobiales</taxon>
        <taxon>Rhizobiaceae</taxon>
        <taxon>Rhizobium/Agrobacterium group</taxon>
        <taxon>Rhizobium</taxon>
    </lineage>
</organism>
<feature type="non-terminal residue" evidence="1">
    <location>
        <position position="1"/>
    </location>
</feature>
<accession>A0A7W6CAK4</accession>
<dbReference type="Proteomes" id="UP000565286">
    <property type="component" value="Unassembled WGS sequence"/>
</dbReference>
<dbReference type="EMBL" id="JACIDV010000026">
    <property type="protein sequence ID" value="MBB3948702.1"/>
    <property type="molecule type" value="Genomic_DNA"/>
</dbReference>
<dbReference type="AlphaFoldDB" id="A0A7W6CAK4"/>
<proteinExistence type="predicted"/>
<protein>
    <submittedName>
        <fullName evidence="1">Uncharacterized protein</fullName>
    </submittedName>
</protein>
<evidence type="ECO:0000313" key="2">
    <source>
        <dbReference type="Proteomes" id="UP000565286"/>
    </source>
</evidence>
<reference evidence="1 2" key="1">
    <citation type="submission" date="2020-08" db="EMBL/GenBank/DDBJ databases">
        <title>Genomic Encyclopedia of Type Strains, Phase IV (KMG-IV): sequencing the most valuable type-strain genomes for metagenomic binning, comparative biology and taxonomic classification.</title>
        <authorList>
            <person name="Goeker M."/>
        </authorList>
    </citation>
    <scope>NUCLEOTIDE SEQUENCE [LARGE SCALE GENOMIC DNA]</scope>
    <source>
        <strain evidence="1 2">DSM 26438</strain>
    </source>
</reference>
<name>A0A7W6CAK4_9HYPH</name>
<dbReference type="RefSeq" id="WP_183897977.1">
    <property type="nucleotide sequence ID" value="NZ_JACIDV010000026.1"/>
</dbReference>
<evidence type="ECO:0000313" key="1">
    <source>
        <dbReference type="EMBL" id="MBB3948702.1"/>
    </source>
</evidence>
<keyword evidence="2" id="KW-1185">Reference proteome</keyword>
<comment type="caution">
    <text evidence="1">The sequence shown here is derived from an EMBL/GenBank/DDBJ whole genome shotgun (WGS) entry which is preliminary data.</text>
</comment>
<sequence>RGACVVNLAHSASFHSLENIAPSNAGIKHLERAKQILEFQRNGYDLSEYEDGTGPARAMSEVN</sequence>
<gene>
    <name evidence="1" type="ORF">GGQ73_004693</name>
</gene>